<proteinExistence type="predicted"/>
<reference evidence="7 8" key="1">
    <citation type="journal article" date="2007" name="Nature">
        <title>Evolution of genes and genomes on the Drosophila phylogeny.</title>
        <authorList>
            <consortium name="Drosophila 12 Genomes Consortium"/>
            <person name="Clark A.G."/>
            <person name="Eisen M.B."/>
            <person name="Smith D.R."/>
            <person name="Bergman C.M."/>
            <person name="Oliver B."/>
            <person name="Markow T.A."/>
            <person name="Kaufman T.C."/>
            <person name="Kellis M."/>
            <person name="Gelbart W."/>
            <person name="Iyer V.N."/>
            <person name="Pollard D.A."/>
            <person name="Sackton T.B."/>
            <person name="Larracuente A.M."/>
            <person name="Singh N.D."/>
            <person name="Abad J.P."/>
            <person name="Abt D.N."/>
            <person name="Adryan B."/>
            <person name="Aguade M."/>
            <person name="Akashi H."/>
            <person name="Anderson W.W."/>
            <person name="Aquadro C.F."/>
            <person name="Ardell D.H."/>
            <person name="Arguello R."/>
            <person name="Artieri C.G."/>
            <person name="Barbash D.A."/>
            <person name="Barker D."/>
            <person name="Barsanti P."/>
            <person name="Batterham P."/>
            <person name="Batzoglou S."/>
            <person name="Begun D."/>
            <person name="Bhutkar A."/>
            <person name="Blanco E."/>
            <person name="Bosak S.A."/>
            <person name="Bradley R.K."/>
            <person name="Brand A.D."/>
            <person name="Brent M.R."/>
            <person name="Brooks A.N."/>
            <person name="Brown R.H."/>
            <person name="Butlin R.K."/>
            <person name="Caggese C."/>
            <person name="Calvi B.R."/>
            <person name="Bernardo de Carvalho A."/>
            <person name="Caspi A."/>
            <person name="Castrezana S."/>
            <person name="Celniker S.E."/>
            <person name="Chang J.L."/>
            <person name="Chapple C."/>
            <person name="Chatterji S."/>
            <person name="Chinwalla A."/>
            <person name="Civetta A."/>
            <person name="Clifton S.W."/>
            <person name="Comeron J.M."/>
            <person name="Costello J.C."/>
            <person name="Coyne J.A."/>
            <person name="Daub J."/>
            <person name="David R.G."/>
            <person name="Delcher A.L."/>
            <person name="Delehaunty K."/>
            <person name="Do C.B."/>
            <person name="Ebling H."/>
            <person name="Edwards K."/>
            <person name="Eickbush T."/>
            <person name="Evans J.D."/>
            <person name="Filipski A."/>
            <person name="Findeiss S."/>
            <person name="Freyhult E."/>
            <person name="Fulton L."/>
            <person name="Fulton R."/>
            <person name="Garcia A.C."/>
            <person name="Gardiner A."/>
            <person name="Garfield D.A."/>
            <person name="Garvin B.E."/>
            <person name="Gibson G."/>
            <person name="Gilbert D."/>
            <person name="Gnerre S."/>
            <person name="Godfrey J."/>
            <person name="Good R."/>
            <person name="Gotea V."/>
            <person name="Gravely B."/>
            <person name="Greenberg A.J."/>
            <person name="Griffiths-Jones S."/>
            <person name="Gross S."/>
            <person name="Guigo R."/>
            <person name="Gustafson E.A."/>
            <person name="Haerty W."/>
            <person name="Hahn M.W."/>
            <person name="Halligan D.L."/>
            <person name="Halpern A.L."/>
            <person name="Halter G.M."/>
            <person name="Han M.V."/>
            <person name="Heger A."/>
            <person name="Hillier L."/>
            <person name="Hinrichs A.S."/>
            <person name="Holmes I."/>
            <person name="Hoskins R.A."/>
            <person name="Hubisz M.J."/>
            <person name="Hultmark D."/>
            <person name="Huntley M.A."/>
            <person name="Jaffe D.B."/>
            <person name="Jagadeeshan S."/>
            <person name="Jeck W.R."/>
            <person name="Johnson J."/>
            <person name="Jones C.D."/>
            <person name="Jordan W.C."/>
            <person name="Karpen G.H."/>
            <person name="Kataoka E."/>
            <person name="Keightley P.D."/>
            <person name="Kheradpour P."/>
            <person name="Kirkness E.F."/>
            <person name="Koerich L.B."/>
            <person name="Kristiansen K."/>
            <person name="Kudrna D."/>
            <person name="Kulathinal R.J."/>
            <person name="Kumar S."/>
            <person name="Kwok R."/>
            <person name="Lander E."/>
            <person name="Langley C.H."/>
            <person name="Lapoint R."/>
            <person name="Lazzaro B.P."/>
            <person name="Lee S.J."/>
            <person name="Levesque L."/>
            <person name="Li R."/>
            <person name="Lin C.F."/>
            <person name="Lin M.F."/>
            <person name="Lindblad-Toh K."/>
            <person name="Llopart A."/>
            <person name="Long M."/>
            <person name="Low L."/>
            <person name="Lozovsky E."/>
            <person name="Lu J."/>
            <person name="Luo M."/>
            <person name="Machado C.A."/>
            <person name="Makalowski W."/>
            <person name="Marzo M."/>
            <person name="Matsuda M."/>
            <person name="Matzkin L."/>
            <person name="McAllister B."/>
            <person name="McBride C.S."/>
            <person name="McKernan B."/>
            <person name="McKernan K."/>
            <person name="Mendez-Lago M."/>
            <person name="Minx P."/>
            <person name="Mollenhauer M.U."/>
            <person name="Montooth K."/>
            <person name="Mount S.M."/>
            <person name="Mu X."/>
            <person name="Myers E."/>
            <person name="Negre B."/>
            <person name="Newfeld S."/>
            <person name="Nielsen R."/>
            <person name="Noor M.A."/>
            <person name="O'Grady P."/>
            <person name="Pachter L."/>
            <person name="Papaceit M."/>
            <person name="Parisi M.J."/>
            <person name="Parisi M."/>
            <person name="Parts L."/>
            <person name="Pedersen J.S."/>
            <person name="Pesole G."/>
            <person name="Phillippy A.M."/>
            <person name="Ponting C.P."/>
            <person name="Pop M."/>
            <person name="Porcelli D."/>
            <person name="Powell J.R."/>
            <person name="Prohaska S."/>
            <person name="Pruitt K."/>
            <person name="Puig M."/>
            <person name="Quesneville H."/>
            <person name="Ram K.R."/>
            <person name="Rand D."/>
            <person name="Rasmussen M.D."/>
            <person name="Reed L.K."/>
            <person name="Reenan R."/>
            <person name="Reily A."/>
            <person name="Remington K.A."/>
            <person name="Rieger T.T."/>
            <person name="Ritchie M.G."/>
            <person name="Robin C."/>
            <person name="Rogers Y.H."/>
            <person name="Rohde C."/>
            <person name="Rozas J."/>
            <person name="Rubenfield M.J."/>
            <person name="Ruiz A."/>
            <person name="Russo S."/>
            <person name="Salzberg S.L."/>
            <person name="Sanchez-Gracia A."/>
            <person name="Saranga D.J."/>
            <person name="Sato H."/>
            <person name="Schaeffer S.W."/>
            <person name="Schatz M.C."/>
            <person name="Schlenke T."/>
            <person name="Schwartz R."/>
            <person name="Segarra C."/>
            <person name="Singh R.S."/>
            <person name="Sirot L."/>
            <person name="Sirota M."/>
            <person name="Sisneros N.B."/>
            <person name="Smith C.D."/>
            <person name="Smith T.F."/>
            <person name="Spieth J."/>
            <person name="Stage D.E."/>
            <person name="Stark A."/>
            <person name="Stephan W."/>
            <person name="Strausberg R.L."/>
            <person name="Strempel S."/>
            <person name="Sturgill D."/>
            <person name="Sutton G."/>
            <person name="Sutton G.G."/>
            <person name="Tao W."/>
            <person name="Teichmann S."/>
            <person name="Tobari Y.N."/>
            <person name="Tomimura Y."/>
            <person name="Tsolas J.M."/>
            <person name="Valente V.L."/>
            <person name="Venter E."/>
            <person name="Venter J.C."/>
            <person name="Vicario S."/>
            <person name="Vieira F.G."/>
            <person name="Vilella A.J."/>
            <person name="Villasante A."/>
            <person name="Walenz B."/>
            <person name="Wang J."/>
            <person name="Wasserman M."/>
            <person name="Watts T."/>
            <person name="Wilson D."/>
            <person name="Wilson R.K."/>
            <person name="Wing R.A."/>
            <person name="Wolfner M.F."/>
            <person name="Wong A."/>
            <person name="Wong G.K."/>
            <person name="Wu C.I."/>
            <person name="Wu G."/>
            <person name="Yamamoto D."/>
            <person name="Yang H.P."/>
            <person name="Yang S.P."/>
            <person name="Yorke J.A."/>
            <person name="Yoshida K."/>
            <person name="Zdobnov E."/>
            <person name="Zhang P."/>
            <person name="Zhang Y."/>
            <person name="Zimin A.V."/>
            <person name="Baldwin J."/>
            <person name="Abdouelleil A."/>
            <person name="Abdulkadir J."/>
            <person name="Abebe A."/>
            <person name="Abera B."/>
            <person name="Abreu J."/>
            <person name="Acer S.C."/>
            <person name="Aftuck L."/>
            <person name="Alexander A."/>
            <person name="An P."/>
            <person name="Anderson E."/>
            <person name="Anderson S."/>
            <person name="Arachi H."/>
            <person name="Azer M."/>
            <person name="Bachantsang P."/>
            <person name="Barry A."/>
            <person name="Bayul T."/>
            <person name="Berlin A."/>
            <person name="Bessette D."/>
            <person name="Bloom T."/>
            <person name="Blye J."/>
            <person name="Boguslavskiy L."/>
            <person name="Bonnet C."/>
            <person name="Boukhgalter B."/>
            <person name="Bourzgui I."/>
            <person name="Brown A."/>
            <person name="Cahill P."/>
            <person name="Channer S."/>
            <person name="Cheshatsang Y."/>
            <person name="Chuda L."/>
            <person name="Citroen M."/>
            <person name="Collymore A."/>
            <person name="Cooke P."/>
            <person name="Costello M."/>
            <person name="D'Aco K."/>
            <person name="Daza R."/>
            <person name="De Haan G."/>
            <person name="DeGray S."/>
            <person name="DeMaso C."/>
            <person name="Dhargay N."/>
            <person name="Dooley K."/>
            <person name="Dooley E."/>
            <person name="Doricent M."/>
            <person name="Dorje P."/>
            <person name="Dorjee K."/>
            <person name="Dupes A."/>
            <person name="Elong R."/>
            <person name="Falk J."/>
            <person name="Farina A."/>
            <person name="Faro S."/>
            <person name="Ferguson D."/>
            <person name="Fisher S."/>
            <person name="Foley C.D."/>
            <person name="Franke A."/>
            <person name="Friedrich D."/>
            <person name="Gadbois L."/>
            <person name="Gearin G."/>
            <person name="Gearin C.R."/>
            <person name="Giannoukos G."/>
            <person name="Goode T."/>
            <person name="Graham J."/>
            <person name="Grandbois E."/>
            <person name="Grewal S."/>
            <person name="Gyaltsen K."/>
            <person name="Hafez N."/>
            <person name="Hagos B."/>
            <person name="Hall J."/>
            <person name="Henson C."/>
            <person name="Hollinger A."/>
            <person name="Honan T."/>
            <person name="Huard M.D."/>
            <person name="Hughes L."/>
            <person name="Hurhula B."/>
            <person name="Husby M.E."/>
            <person name="Kamat A."/>
            <person name="Kanga B."/>
            <person name="Kashin S."/>
            <person name="Khazanovich D."/>
            <person name="Kisner P."/>
            <person name="Lance K."/>
            <person name="Lara M."/>
            <person name="Lee W."/>
            <person name="Lennon N."/>
            <person name="Letendre F."/>
            <person name="LeVine R."/>
            <person name="Lipovsky A."/>
            <person name="Liu X."/>
            <person name="Liu J."/>
            <person name="Liu S."/>
            <person name="Lokyitsang T."/>
            <person name="Lokyitsang Y."/>
            <person name="Lubonja R."/>
            <person name="Lui A."/>
            <person name="MacDonald P."/>
            <person name="Magnisalis V."/>
            <person name="Maru K."/>
            <person name="Matthews C."/>
            <person name="McCusker W."/>
            <person name="McDonough S."/>
            <person name="Mehta T."/>
            <person name="Meldrim J."/>
            <person name="Meneus L."/>
            <person name="Mihai O."/>
            <person name="Mihalev A."/>
            <person name="Mihova T."/>
            <person name="Mittelman R."/>
            <person name="Mlenga V."/>
            <person name="Montmayeur A."/>
            <person name="Mulrain L."/>
            <person name="Navidi A."/>
            <person name="Naylor J."/>
            <person name="Negash T."/>
            <person name="Nguyen T."/>
            <person name="Nguyen N."/>
            <person name="Nicol R."/>
            <person name="Norbu C."/>
            <person name="Norbu N."/>
            <person name="Novod N."/>
            <person name="O'Neill B."/>
            <person name="Osman S."/>
            <person name="Markiewicz E."/>
            <person name="Oyono O.L."/>
            <person name="Patti C."/>
            <person name="Phunkhang P."/>
            <person name="Pierre F."/>
            <person name="Priest M."/>
            <person name="Raghuraman S."/>
            <person name="Rege F."/>
            <person name="Reyes R."/>
            <person name="Rise C."/>
            <person name="Rogov P."/>
            <person name="Ross K."/>
            <person name="Ryan E."/>
            <person name="Settipalli S."/>
            <person name="Shea T."/>
            <person name="Sherpa N."/>
            <person name="Shi L."/>
            <person name="Shih D."/>
            <person name="Sparrow T."/>
            <person name="Spaulding J."/>
            <person name="Stalker J."/>
            <person name="Stange-Thomann N."/>
            <person name="Stavropoulos S."/>
            <person name="Stone C."/>
            <person name="Strader C."/>
            <person name="Tesfaye S."/>
            <person name="Thomson T."/>
            <person name="Thoulutsang Y."/>
            <person name="Thoulutsang D."/>
            <person name="Topham K."/>
            <person name="Topping I."/>
            <person name="Tsamla T."/>
            <person name="Vassiliev H."/>
            <person name="Vo A."/>
            <person name="Wangchuk T."/>
            <person name="Wangdi T."/>
            <person name="Weiand M."/>
            <person name="Wilkinson J."/>
            <person name="Wilson A."/>
            <person name="Yadav S."/>
            <person name="Young G."/>
            <person name="Yu Q."/>
            <person name="Zembek L."/>
            <person name="Zhong D."/>
            <person name="Zimmer A."/>
            <person name="Zwirko Z."/>
            <person name="Jaffe D.B."/>
            <person name="Alvarez P."/>
            <person name="Brockman W."/>
            <person name="Butler J."/>
            <person name="Chin C."/>
            <person name="Gnerre S."/>
            <person name="Grabherr M."/>
            <person name="Kleber M."/>
            <person name="Mauceli E."/>
            <person name="MacCallum I."/>
        </authorList>
    </citation>
    <scope>NUCLEOTIDE SEQUENCE [LARGE SCALE GENOMIC DNA]</scope>
    <source>
        <strain evidence="8">Tucson 14030-0811.24</strain>
    </source>
</reference>
<keyword evidence="5" id="KW-0325">Glycoprotein</keyword>
<dbReference type="PhylomeDB" id="B4MKV7"/>
<dbReference type="HOGENOM" id="CLU_045312_1_0_1"/>
<dbReference type="GO" id="GO:0005576">
    <property type="term" value="C:extracellular region"/>
    <property type="evidence" value="ECO:0007669"/>
    <property type="project" value="InterPro"/>
</dbReference>
<evidence type="ECO:0000256" key="2">
    <source>
        <dbReference type="ARBA" id="ARBA00022729"/>
    </source>
</evidence>
<evidence type="ECO:0000256" key="1">
    <source>
        <dbReference type="ARBA" id="ARBA00022669"/>
    </source>
</evidence>
<feature type="domain" description="Chitin-binding type-2" evidence="6">
    <location>
        <begin position="137"/>
        <end position="194"/>
    </location>
</feature>
<feature type="domain" description="Chitin-binding type-2" evidence="6">
    <location>
        <begin position="77"/>
        <end position="134"/>
    </location>
</feature>
<dbReference type="AlphaFoldDB" id="B4MKV7"/>
<evidence type="ECO:0000313" key="7">
    <source>
        <dbReference type="EMBL" id="EDW72882.1"/>
    </source>
</evidence>
<dbReference type="eggNOG" id="ENOG502T97A">
    <property type="taxonomic scope" value="Eukaryota"/>
</dbReference>
<feature type="domain" description="Chitin-binding type-2" evidence="6">
    <location>
        <begin position="18"/>
        <end position="76"/>
    </location>
</feature>
<dbReference type="STRING" id="7260.B4MKV7"/>
<dbReference type="InParanoid" id="B4MKV7"/>
<organism evidence="7 8">
    <name type="scientific">Drosophila willistoni</name>
    <name type="common">Fruit fly</name>
    <dbReference type="NCBI Taxonomy" id="7260"/>
    <lineage>
        <taxon>Eukaryota</taxon>
        <taxon>Metazoa</taxon>
        <taxon>Ecdysozoa</taxon>
        <taxon>Arthropoda</taxon>
        <taxon>Hexapoda</taxon>
        <taxon>Insecta</taxon>
        <taxon>Pterygota</taxon>
        <taxon>Neoptera</taxon>
        <taxon>Endopterygota</taxon>
        <taxon>Diptera</taxon>
        <taxon>Brachycera</taxon>
        <taxon>Muscomorpha</taxon>
        <taxon>Ephydroidea</taxon>
        <taxon>Drosophilidae</taxon>
        <taxon>Drosophila</taxon>
        <taxon>Sophophora</taxon>
    </lineage>
</organism>
<dbReference type="Proteomes" id="UP000007798">
    <property type="component" value="Unassembled WGS sequence"/>
</dbReference>
<dbReference type="InterPro" id="IPR036508">
    <property type="entry name" value="Chitin-bd_dom_sf"/>
</dbReference>
<feature type="domain" description="Chitin-binding type-2" evidence="6">
    <location>
        <begin position="199"/>
        <end position="266"/>
    </location>
</feature>
<accession>B4MKV7</accession>
<dbReference type="PROSITE" id="PS50940">
    <property type="entry name" value="CHIT_BIND_II"/>
    <property type="match status" value="4"/>
</dbReference>
<name>B4MKV7_DROWI</name>
<keyword evidence="8" id="KW-1185">Reference proteome</keyword>
<dbReference type="SUPFAM" id="SSF57625">
    <property type="entry name" value="Invertebrate chitin-binding proteins"/>
    <property type="match status" value="5"/>
</dbReference>
<sequence>MGNVSYSLLLSGVNARDEDICRLFSNGTVIRDPDSCSRYITCIDFTSHYSSCTGSTAFFDKDSEKCVKSLSSDTTCQVSCAGASEKFVADPKSCYGYYYCANEETPMYGTCPEATHFNATTQACTRLYESACSVLSFDYCSIVKNSVNFDNVQACNQYHTCTKGKLTTKTCDSGYYYQASTGTCVVKAKVECVAHPLPKDVCGTAKKPYANKFVSDGATCRGYFYCASQADGTPDASPTWNQCPNDKFFDSTTETCRTPNEVKCTEDRCDGRSKSFVLSSTTGCRHYLRCVDGITLDEKSCGNYFFDEEKGACVANVLTFDIC</sequence>
<dbReference type="Gene3D" id="2.170.140.10">
    <property type="entry name" value="Chitin binding domain"/>
    <property type="match status" value="3"/>
</dbReference>
<dbReference type="SMR" id="B4MKV7"/>
<evidence type="ECO:0000313" key="8">
    <source>
        <dbReference type="Proteomes" id="UP000007798"/>
    </source>
</evidence>
<dbReference type="SMART" id="SM00494">
    <property type="entry name" value="ChtBD2"/>
    <property type="match status" value="5"/>
</dbReference>
<keyword evidence="2" id="KW-0732">Signal</keyword>
<dbReference type="InterPro" id="IPR002557">
    <property type="entry name" value="Chitin-bd_dom"/>
</dbReference>
<gene>
    <name evidence="7" type="primary">Dwil\GK16941</name>
    <name evidence="7" type="ORF">Dwil_GK16941</name>
</gene>
<evidence type="ECO:0000256" key="5">
    <source>
        <dbReference type="ARBA" id="ARBA00023180"/>
    </source>
</evidence>
<evidence type="ECO:0000256" key="3">
    <source>
        <dbReference type="ARBA" id="ARBA00022737"/>
    </source>
</evidence>
<protein>
    <recommendedName>
        <fullName evidence="6">Chitin-binding type-2 domain-containing protein</fullName>
    </recommendedName>
</protein>
<dbReference type="PANTHER" id="PTHR23301:SF106">
    <property type="entry name" value="CHITIN-BINDING TYPE-2 DOMAIN-CONTAINING PROTEIN-RELATED"/>
    <property type="match status" value="1"/>
</dbReference>
<dbReference type="Pfam" id="PF01607">
    <property type="entry name" value="CBM_14"/>
    <property type="match status" value="5"/>
</dbReference>
<dbReference type="GO" id="GO:0008061">
    <property type="term" value="F:chitin binding"/>
    <property type="evidence" value="ECO:0007669"/>
    <property type="project" value="UniProtKB-KW"/>
</dbReference>
<evidence type="ECO:0000256" key="4">
    <source>
        <dbReference type="ARBA" id="ARBA00023157"/>
    </source>
</evidence>
<dbReference type="OrthoDB" id="6020543at2759"/>
<dbReference type="PANTHER" id="PTHR23301">
    <property type="entry name" value="CHITIN BINDING PERITROPHIN-A"/>
    <property type="match status" value="1"/>
</dbReference>
<dbReference type="OMA" id="DRCQGRT"/>
<keyword evidence="1" id="KW-0147">Chitin-binding</keyword>
<evidence type="ECO:0000259" key="6">
    <source>
        <dbReference type="PROSITE" id="PS50940"/>
    </source>
</evidence>
<dbReference type="InterPro" id="IPR051940">
    <property type="entry name" value="Chitin_bind-dev_reg"/>
</dbReference>
<keyword evidence="4" id="KW-1015">Disulfide bond</keyword>
<dbReference type="EMBL" id="CH963847">
    <property type="protein sequence ID" value="EDW72882.1"/>
    <property type="molecule type" value="Genomic_DNA"/>
</dbReference>
<keyword evidence="3" id="KW-0677">Repeat</keyword>